<dbReference type="SUPFAM" id="SSF53335">
    <property type="entry name" value="S-adenosyl-L-methionine-dependent methyltransferases"/>
    <property type="match status" value="1"/>
</dbReference>
<organism evidence="5 6">
    <name type="scientific">Bodo saltans</name>
    <name type="common">Flagellated protozoan</name>
    <dbReference type="NCBI Taxonomy" id="75058"/>
    <lineage>
        <taxon>Eukaryota</taxon>
        <taxon>Discoba</taxon>
        <taxon>Euglenozoa</taxon>
        <taxon>Kinetoplastea</taxon>
        <taxon>Metakinetoplastina</taxon>
        <taxon>Eubodonida</taxon>
        <taxon>Bodonidae</taxon>
        <taxon>Bodo</taxon>
    </lineage>
</organism>
<keyword evidence="3" id="KW-1133">Transmembrane helix</keyword>
<keyword evidence="3" id="KW-0812">Transmembrane</keyword>
<reference evidence="6" key="1">
    <citation type="submission" date="2015-09" db="EMBL/GenBank/DDBJ databases">
        <authorList>
            <consortium name="Pathogen Informatics"/>
        </authorList>
    </citation>
    <scope>NUCLEOTIDE SEQUENCE [LARGE SCALE GENOMIC DNA]</scope>
    <source>
        <strain evidence="6">Lake Konstanz</strain>
    </source>
</reference>
<dbReference type="OrthoDB" id="8300214at2759"/>
<protein>
    <submittedName>
        <fullName evidence="5">Methyltransferase, putative</fullName>
    </submittedName>
</protein>
<evidence type="ECO:0000256" key="3">
    <source>
        <dbReference type="SAM" id="Phobius"/>
    </source>
</evidence>
<dbReference type="PANTHER" id="PTHR43861:SF1">
    <property type="entry name" value="TRANS-ACONITATE 2-METHYLTRANSFERASE"/>
    <property type="match status" value="1"/>
</dbReference>
<accession>A0A0S4JRK1</accession>
<dbReference type="AlphaFoldDB" id="A0A0S4JRK1"/>
<feature type="transmembrane region" description="Helical" evidence="3">
    <location>
        <begin position="20"/>
        <end position="42"/>
    </location>
</feature>
<keyword evidence="3" id="KW-0472">Membrane</keyword>
<keyword evidence="1 5" id="KW-0489">Methyltransferase</keyword>
<evidence type="ECO:0000256" key="1">
    <source>
        <dbReference type="ARBA" id="ARBA00022603"/>
    </source>
</evidence>
<evidence type="ECO:0000313" key="5">
    <source>
        <dbReference type="EMBL" id="CUG92834.1"/>
    </source>
</evidence>
<feature type="domain" description="Methyltransferase" evidence="4">
    <location>
        <begin position="209"/>
        <end position="303"/>
    </location>
</feature>
<dbReference type="Pfam" id="PF13649">
    <property type="entry name" value="Methyltransf_25"/>
    <property type="match status" value="1"/>
</dbReference>
<dbReference type="CDD" id="cd02440">
    <property type="entry name" value="AdoMet_MTases"/>
    <property type="match status" value="1"/>
</dbReference>
<keyword evidence="2 5" id="KW-0808">Transferase</keyword>
<sequence>MIRTATTTSSNLSSSSPGRVCNKATFICFGSCVVALLLIVHYNVSESNRGDSEYWAEAAYQLRHHHHHHHQAEALPKESLQQEEVATTAKRGGGGGGHLLEALAFDEAIHKPPLDASLLDFTRPDFLHFVNPPRNHDANLHLQCPGYRIPSSKSADGKSIHEHVTKYSRYVNQYCNHTGMLQMNVEFKTYGWILDKIAHMTRIKKNHHIFDWGCGCGTMLNYFHLKYNTTGIGIDITENAIQHARHHSQPGQQFCHMDGADMRRFPSNAFDAIVSWATLYHIRRTLVQCEVVHHMVRMLKPGGIAYVGHLRTEKTQEYWKKGRCRHDNATIVRYRDYKTFHQPSWKRHQFFSVIVTKHLDDGRVVAAPSEDG</sequence>
<gene>
    <name evidence="5" type="ORF">BSAL_39595</name>
</gene>
<name>A0A0S4JRK1_BODSA</name>
<evidence type="ECO:0000256" key="2">
    <source>
        <dbReference type="ARBA" id="ARBA00022679"/>
    </source>
</evidence>
<dbReference type="VEuPathDB" id="TriTrypDB:BSAL_39595"/>
<dbReference type="InterPro" id="IPR041698">
    <property type="entry name" value="Methyltransf_25"/>
</dbReference>
<dbReference type="Proteomes" id="UP000051952">
    <property type="component" value="Unassembled WGS sequence"/>
</dbReference>
<dbReference type="InterPro" id="IPR029063">
    <property type="entry name" value="SAM-dependent_MTases_sf"/>
</dbReference>
<evidence type="ECO:0000313" key="6">
    <source>
        <dbReference type="Proteomes" id="UP000051952"/>
    </source>
</evidence>
<evidence type="ECO:0000259" key="4">
    <source>
        <dbReference type="Pfam" id="PF13649"/>
    </source>
</evidence>
<keyword evidence="6" id="KW-1185">Reference proteome</keyword>
<dbReference type="PANTHER" id="PTHR43861">
    <property type="entry name" value="TRANS-ACONITATE 2-METHYLTRANSFERASE-RELATED"/>
    <property type="match status" value="1"/>
</dbReference>
<proteinExistence type="predicted"/>
<dbReference type="GO" id="GO:0032259">
    <property type="term" value="P:methylation"/>
    <property type="evidence" value="ECO:0007669"/>
    <property type="project" value="UniProtKB-KW"/>
</dbReference>
<dbReference type="EMBL" id="CYKH01002090">
    <property type="protein sequence ID" value="CUG92834.1"/>
    <property type="molecule type" value="Genomic_DNA"/>
</dbReference>
<dbReference type="Gene3D" id="3.40.50.150">
    <property type="entry name" value="Vaccinia Virus protein VP39"/>
    <property type="match status" value="1"/>
</dbReference>
<dbReference type="GO" id="GO:0008168">
    <property type="term" value="F:methyltransferase activity"/>
    <property type="evidence" value="ECO:0007669"/>
    <property type="project" value="UniProtKB-KW"/>
</dbReference>